<accession>A0A1Q9D1N3</accession>
<keyword evidence="2" id="KW-1185">Reference proteome</keyword>
<proteinExistence type="predicted"/>
<evidence type="ECO:0000313" key="1">
    <source>
        <dbReference type="EMBL" id="OLP89087.1"/>
    </source>
</evidence>
<dbReference type="AlphaFoldDB" id="A0A1Q9D1N3"/>
<sequence>MCSFAEPESQLTASLRQLEQARSEVDWVRKRVKLRCDLTGRIVILTALQKLSRSRLRAASGVLASMIARSKAEAGALGQETLDYSRVALGLAKEVSPDCSATVYESQVRNWIEN</sequence>
<name>A0A1Q9D1N3_SYMMI</name>
<evidence type="ECO:0000313" key="2">
    <source>
        <dbReference type="Proteomes" id="UP000186817"/>
    </source>
</evidence>
<protein>
    <submittedName>
        <fullName evidence="1">Uncharacterized protein</fullName>
    </submittedName>
</protein>
<gene>
    <name evidence="1" type="ORF">AK812_SmicGene29506</name>
</gene>
<organism evidence="1 2">
    <name type="scientific">Symbiodinium microadriaticum</name>
    <name type="common">Dinoflagellate</name>
    <name type="synonym">Zooxanthella microadriatica</name>
    <dbReference type="NCBI Taxonomy" id="2951"/>
    <lineage>
        <taxon>Eukaryota</taxon>
        <taxon>Sar</taxon>
        <taxon>Alveolata</taxon>
        <taxon>Dinophyceae</taxon>
        <taxon>Suessiales</taxon>
        <taxon>Symbiodiniaceae</taxon>
        <taxon>Symbiodinium</taxon>
    </lineage>
</organism>
<reference evidence="1 2" key="1">
    <citation type="submission" date="2016-02" db="EMBL/GenBank/DDBJ databases">
        <title>Genome analysis of coral dinoflagellate symbionts highlights evolutionary adaptations to a symbiotic lifestyle.</title>
        <authorList>
            <person name="Aranda M."/>
            <person name="Li Y."/>
            <person name="Liew Y.J."/>
            <person name="Baumgarten S."/>
            <person name="Simakov O."/>
            <person name="Wilson M."/>
            <person name="Piel J."/>
            <person name="Ashoor H."/>
            <person name="Bougouffa S."/>
            <person name="Bajic V.B."/>
            <person name="Ryu T."/>
            <person name="Ravasi T."/>
            <person name="Bayer T."/>
            <person name="Micklem G."/>
            <person name="Kim H."/>
            <person name="Bhak J."/>
            <person name="Lajeunesse T.C."/>
            <person name="Voolstra C.R."/>
        </authorList>
    </citation>
    <scope>NUCLEOTIDE SEQUENCE [LARGE SCALE GENOMIC DNA]</scope>
    <source>
        <strain evidence="1 2">CCMP2467</strain>
    </source>
</reference>
<dbReference type="Proteomes" id="UP000186817">
    <property type="component" value="Unassembled WGS sequence"/>
</dbReference>
<dbReference type="EMBL" id="LSRX01000778">
    <property type="protein sequence ID" value="OLP89087.1"/>
    <property type="molecule type" value="Genomic_DNA"/>
</dbReference>
<comment type="caution">
    <text evidence="1">The sequence shown here is derived from an EMBL/GenBank/DDBJ whole genome shotgun (WGS) entry which is preliminary data.</text>
</comment>